<evidence type="ECO:0000313" key="1">
    <source>
        <dbReference type="EMBL" id="MFC4665922.1"/>
    </source>
</evidence>
<dbReference type="EMBL" id="JBHSGO010000152">
    <property type="protein sequence ID" value="MFC4665922.1"/>
    <property type="molecule type" value="Genomic_DNA"/>
</dbReference>
<dbReference type="Proteomes" id="UP001596020">
    <property type="component" value="Unassembled WGS sequence"/>
</dbReference>
<keyword evidence="2" id="KW-1185">Reference proteome</keyword>
<evidence type="ECO:0008006" key="3">
    <source>
        <dbReference type="Google" id="ProtNLM"/>
    </source>
</evidence>
<comment type="caution">
    <text evidence="1">The sequence shown here is derived from an EMBL/GenBank/DDBJ whole genome shotgun (WGS) entry which is preliminary data.</text>
</comment>
<accession>A0ABV9K6Z6</accession>
<name>A0ABV9K6Z6_9PORP</name>
<dbReference type="RefSeq" id="WP_380078483.1">
    <property type="nucleotide sequence ID" value="NZ_JBHSGO010000152.1"/>
</dbReference>
<organism evidence="1 2">
    <name type="scientific">Falsiporphyromonas endometrii</name>
    <dbReference type="NCBI Taxonomy" id="1387297"/>
    <lineage>
        <taxon>Bacteria</taxon>
        <taxon>Pseudomonadati</taxon>
        <taxon>Bacteroidota</taxon>
        <taxon>Bacteroidia</taxon>
        <taxon>Bacteroidales</taxon>
        <taxon>Porphyromonadaceae</taxon>
        <taxon>Falsiporphyromonas</taxon>
    </lineage>
</organism>
<evidence type="ECO:0000313" key="2">
    <source>
        <dbReference type="Proteomes" id="UP001596020"/>
    </source>
</evidence>
<gene>
    <name evidence="1" type="ORF">ACFO3G_04805</name>
</gene>
<protein>
    <recommendedName>
        <fullName evidence="3">Secreted protein</fullName>
    </recommendedName>
</protein>
<proteinExistence type="predicted"/>
<sequence length="89" mass="10197">MEIIILLTIIWLVMSLEESTLQAGKIYPKGVKQIDDIANIKIYLLISLFEWAVKLIRKEPYLLNTVALNTAQKSTQTTLIYTEIPTFRG</sequence>
<reference evidence="2" key="1">
    <citation type="journal article" date="2019" name="Int. J. Syst. Evol. Microbiol.">
        <title>The Global Catalogue of Microorganisms (GCM) 10K type strain sequencing project: providing services to taxonomists for standard genome sequencing and annotation.</title>
        <authorList>
            <consortium name="The Broad Institute Genomics Platform"/>
            <consortium name="The Broad Institute Genome Sequencing Center for Infectious Disease"/>
            <person name="Wu L."/>
            <person name="Ma J."/>
        </authorList>
    </citation>
    <scope>NUCLEOTIDE SEQUENCE [LARGE SCALE GENOMIC DNA]</scope>
    <source>
        <strain evidence="2">CGMCC 4.7357</strain>
    </source>
</reference>